<dbReference type="InterPro" id="IPR040521">
    <property type="entry name" value="KDZ"/>
</dbReference>
<dbReference type="PANTHER" id="PTHR33104:SF2">
    <property type="entry name" value="CXC3 LIKE CYSTEINE CLUSTER DOMAIN-CONTAINING PROTEIN"/>
    <property type="match status" value="1"/>
</dbReference>
<dbReference type="OrthoDB" id="3257613at2759"/>
<name>A0A8H6S5H2_9AGAR</name>
<comment type="caution">
    <text evidence="3">The sequence shown here is derived from an EMBL/GenBank/DDBJ whole genome shotgun (WGS) entry which is preliminary data.</text>
</comment>
<dbReference type="AlphaFoldDB" id="A0A8H6S5H2"/>
<evidence type="ECO:0000313" key="4">
    <source>
        <dbReference type="Proteomes" id="UP000636479"/>
    </source>
</evidence>
<dbReference type="InterPro" id="IPR041457">
    <property type="entry name" value="CxC2_KDZ-assoc"/>
</dbReference>
<evidence type="ECO:0000259" key="2">
    <source>
        <dbReference type="Pfam" id="PF18803"/>
    </source>
</evidence>
<feature type="domain" description="CxC2-like cysteine cluster KDZ transposase-associated" evidence="2">
    <location>
        <begin position="235"/>
        <end position="337"/>
    </location>
</feature>
<proteinExistence type="predicted"/>
<sequence>MPMPPRRRKRGPEEEDGPSERPPPVYSQHAEDEGYFPIYHHDDGPSNSTAHPPSPRPHRPKRHHGPEQDEGSYPISAEHNPAFLPPVLESQLEAELFDFAHTETSVEFGDQGEEEVEMEPDGIIVDVFGEPEPIRPQGASVAMKAALPHFPKIQDIILDSFAARKLGSTCSCGVSQPEATIYRCRDCFKPKLSCASCMISQHAPNPFHQIERWNGKHFERLSLHLLGFRLYTCPRTTGKRCPEVSEHDLRTQRFTMYDSNGIHELDVEYCSCTAGIGAAPLPYWEQLHSLQLFPASFTQPKTAFTWRVLKQFHIHSMTSKKSAYDFVKALCKLTDNAFSPNVTDRYREFQFVYRIWRYLALVRRSGQAFGINDVQPEGRRSNSLVVRCPACPEANFNVDLKTIDEASGDEQHKYTLFLSADGNFKLRRKKKKGDPEDLQLNNGNAYFVESSSYKKYIKVVKPVAPAGTCAHLRAARLQNHAKFNNTPVTGVIAIQCARHGFFLRLVDLFKGESFRNTDYALAYVLVEALLLRWIFMTYDIWCQFVIHLLDRFEEHFPQLREIISKIRGSIPKMHIHNHNQDCQLEWNLNWMLFVALTVGELIETAWAELNLTAGSTREMNDGNRHDSIDDFCGHWNWDKLVLMASALQ</sequence>
<dbReference type="PANTHER" id="PTHR33104">
    <property type="entry name" value="SI:DKEY-29D5.2"/>
    <property type="match status" value="1"/>
</dbReference>
<dbReference type="Pfam" id="PF18803">
    <property type="entry name" value="CxC2"/>
    <property type="match status" value="1"/>
</dbReference>
<organism evidence="3 4">
    <name type="scientific">Mycena indigotica</name>
    <dbReference type="NCBI Taxonomy" id="2126181"/>
    <lineage>
        <taxon>Eukaryota</taxon>
        <taxon>Fungi</taxon>
        <taxon>Dikarya</taxon>
        <taxon>Basidiomycota</taxon>
        <taxon>Agaricomycotina</taxon>
        <taxon>Agaricomycetes</taxon>
        <taxon>Agaricomycetidae</taxon>
        <taxon>Agaricales</taxon>
        <taxon>Marasmiineae</taxon>
        <taxon>Mycenaceae</taxon>
        <taxon>Mycena</taxon>
    </lineage>
</organism>
<accession>A0A8H6S5H2</accession>
<dbReference type="Proteomes" id="UP000636479">
    <property type="component" value="Unassembled WGS sequence"/>
</dbReference>
<dbReference type="EMBL" id="JACAZF010000010">
    <property type="protein sequence ID" value="KAF7293465.1"/>
    <property type="molecule type" value="Genomic_DNA"/>
</dbReference>
<evidence type="ECO:0000256" key="1">
    <source>
        <dbReference type="SAM" id="MobiDB-lite"/>
    </source>
</evidence>
<feature type="compositionally biased region" description="Basic residues" evidence="1">
    <location>
        <begin position="1"/>
        <end position="10"/>
    </location>
</feature>
<dbReference type="RefSeq" id="XP_037215628.1">
    <property type="nucleotide sequence ID" value="XM_037367796.1"/>
</dbReference>
<keyword evidence="4" id="KW-1185">Reference proteome</keyword>
<feature type="region of interest" description="Disordered" evidence="1">
    <location>
        <begin position="1"/>
        <end position="81"/>
    </location>
</feature>
<gene>
    <name evidence="3" type="ORF">MIND_01124200</name>
</gene>
<dbReference type="Pfam" id="PF18758">
    <property type="entry name" value="KDZ"/>
    <property type="match status" value="1"/>
</dbReference>
<reference evidence="3" key="1">
    <citation type="submission" date="2020-05" db="EMBL/GenBank/DDBJ databases">
        <title>Mycena genomes resolve the evolution of fungal bioluminescence.</title>
        <authorList>
            <person name="Tsai I.J."/>
        </authorList>
    </citation>
    <scope>NUCLEOTIDE SEQUENCE</scope>
    <source>
        <strain evidence="3">171206Taipei</strain>
    </source>
</reference>
<dbReference type="GeneID" id="59350312"/>
<evidence type="ECO:0000313" key="3">
    <source>
        <dbReference type="EMBL" id="KAF7293465.1"/>
    </source>
</evidence>
<protein>
    <recommendedName>
        <fullName evidence="2">CxC2-like cysteine cluster KDZ transposase-associated domain-containing protein</fullName>
    </recommendedName>
</protein>